<dbReference type="GO" id="GO:0005840">
    <property type="term" value="C:ribosome"/>
    <property type="evidence" value="ECO:0007669"/>
    <property type="project" value="UniProtKB-KW"/>
</dbReference>
<dbReference type="Pfam" id="PF17136">
    <property type="entry name" value="ribosomal_L24"/>
    <property type="match status" value="1"/>
</dbReference>
<dbReference type="InterPro" id="IPR057264">
    <property type="entry name" value="Ribosomal_uL24_C"/>
</dbReference>
<dbReference type="Pfam" id="PF00467">
    <property type="entry name" value="KOW"/>
    <property type="match status" value="1"/>
</dbReference>
<dbReference type="NCBIfam" id="TIGR01079">
    <property type="entry name" value="rplX_bact"/>
    <property type="match status" value="1"/>
</dbReference>
<evidence type="ECO:0000313" key="6">
    <source>
        <dbReference type="EMBL" id="CAD8792245.1"/>
    </source>
</evidence>
<dbReference type="InterPro" id="IPR005824">
    <property type="entry name" value="KOW"/>
</dbReference>
<evidence type="ECO:0000256" key="3">
    <source>
        <dbReference type="ARBA" id="ARBA00023274"/>
    </source>
</evidence>
<dbReference type="AlphaFoldDB" id="A0A7S0VP55"/>
<feature type="domain" description="KOW" evidence="5">
    <location>
        <begin position="22"/>
        <end position="49"/>
    </location>
</feature>
<dbReference type="SMART" id="SM00739">
    <property type="entry name" value="KOW"/>
    <property type="match status" value="1"/>
</dbReference>
<dbReference type="PANTHER" id="PTHR12903">
    <property type="entry name" value="MITOCHONDRIAL RIBOSOMAL PROTEIN L24"/>
    <property type="match status" value="1"/>
</dbReference>
<dbReference type="SUPFAM" id="SSF50104">
    <property type="entry name" value="Translation proteins SH3-like domain"/>
    <property type="match status" value="1"/>
</dbReference>
<dbReference type="InterPro" id="IPR008991">
    <property type="entry name" value="Translation_prot_SH3-like_sf"/>
</dbReference>
<accession>A0A7S0VP55</accession>
<keyword evidence="3 4" id="KW-0687">Ribonucleoprotein</keyword>
<dbReference type="GO" id="GO:0006412">
    <property type="term" value="P:translation"/>
    <property type="evidence" value="ECO:0007669"/>
    <property type="project" value="InterPro"/>
</dbReference>
<dbReference type="Gene3D" id="2.30.30.30">
    <property type="match status" value="1"/>
</dbReference>
<dbReference type="GO" id="GO:1990904">
    <property type="term" value="C:ribonucleoprotein complex"/>
    <property type="evidence" value="ECO:0007669"/>
    <property type="project" value="UniProtKB-KW"/>
</dbReference>
<dbReference type="CDD" id="cd06089">
    <property type="entry name" value="KOW_RPL26"/>
    <property type="match status" value="1"/>
</dbReference>
<dbReference type="GO" id="GO:0003735">
    <property type="term" value="F:structural constituent of ribosome"/>
    <property type="evidence" value="ECO:0007669"/>
    <property type="project" value="InterPro"/>
</dbReference>
<gene>
    <name evidence="6" type="ORF">PPAR00522_LOCUS21718</name>
</gene>
<keyword evidence="2 4" id="KW-0689">Ribosomal protein</keyword>
<dbReference type="HAMAP" id="MF_01326_B">
    <property type="entry name" value="Ribosomal_uL24_B"/>
    <property type="match status" value="1"/>
</dbReference>
<dbReference type="InterPro" id="IPR005825">
    <property type="entry name" value="Ribosomal_uL24_CS"/>
</dbReference>
<evidence type="ECO:0000259" key="5">
    <source>
        <dbReference type="SMART" id="SM00739"/>
    </source>
</evidence>
<dbReference type="PROSITE" id="PS01108">
    <property type="entry name" value="RIBOSOMAL_L24"/>
    <property type="match status" value="1"/>
</dbReference>
<evidence type="ECO:0000256" key="1">
    <source>
        <dbReference type="ARBA" id="ARBA00010618"/>
    </source>
</evidence>
<protein>
    <recommendedName>
        <fullName evidence="5">KOW domain-containing protein</fullName>
    </recommendedName>
</protein>
<dbReference type="InterPro" id="IPR014722">
    <property type="entry name" value="Rib_uL2_dom2"/>
</dbReference>
<comment type="similarity">
    <text evidence="1 4">Belongs to the universal ribosomal protein uL24 family.</text>
</comment>
<organism evidence="6">
    <name type="scientific">Polytomella parva</name>
    <dbReference type="NCBI Taxonomy" id="51329"/>
    <lineage>
        <taxon>Eukaryota</taxon>
        <taxon>Viridiplantae</taxon>
        <taxon>Chlorophyta</taxon>
        <taxon>core chlorophytes</taxon>
        <taxon>Chlorophyceae</taxon>
        <taxon>CS clade</taxon>
        <taxon>Chlamydomonadales</taxon>
        <taxon>Chlamydomonadaceae</taxon>
        <taxon>Polytomella</taxon>
    </lineage>
</organism>
<dbReference type="EMBL" id="HBFM01033225">
    <property type="protein sequence ID" value="CAD8792245.1"/>
    <property type="molecule type" value="Transcribed_RNA"/>
</dbReference>
<sequence length="185" mass="20939">MLGESFRLIRKAKAAIKPVDVHIFREDVVKILSGPDKGLTGKVLEVFPEADRLPPQIFVEGRNLRKKKIRIGSGEDDYIVVSMEAPLPYQEVQLVDPKTFNPIETMWMYTSEGQKVRVKKMESPTSADIIPIAVQDDGKKNEGLVGCKDTPYDIVQKVTYNDPSHNLFPLSVRGLIELREKMMNK</sequence>
<name>A0A7S0VP55_9CHLO</name>
<evidence type="ECO:0000256" key="4">
    <source>
        <dbReference type="RuleBase" id="RU003477"/>
    </source>
</evidence>
<proteinExistence type="inferred from homology"/>
<evidence type="ECO:0000256" key="2">
    <source>
        <dbReference type="ARBA" id="ARBA00022980"/>
    </source>
</evidence>
<dbReference type="InterPro" id="IPR041988">
    <property type="entry name" value="Ribosomal_uL24_KOW"/>
</dbReference>
<dbReference type="InterPro" id="IPR003256">
    <property type="entry name" value="Ribosomal_uL24"/>
</dbReference>
<dbReference type="GO" id="GO:0003723">
    <property type="term" value="F:RNA binding"/>
    <property type="evidence" value="ECO:0007669"/>
    <property type="project" value="InterPro"/>
</dbReference>
<reference evidence="6" key="1">
    <citation type="submission" date="2021-01" db="EMBL/GenBank/DDBJ databases">
        <authorList>
            <person name="Corre E."/>
            <person name="Pelletier E."/>
            <person name="Niang G."/>
            <person name="Scheremetjew M."/>
            <person name="Finn R."/>
            <person name="Kale V."/>
            <person name="Holt S."/>
            <person name="Cochrane G."/>
            <person name="Meng A."/>
            <person name="Brown T."/>
            <person name="Cohen L."/>
        </authorList>
    </citation>
    <scope>NUCLEOTIDE SEQUENCE</scope>
    <source>
        <strain evidence="6">SAG 63-3</strain>
    </source>
</reference>